<feature type="compositionally biased region" description="Acidic residues" evidence="2">
    <location>
        <begin position="1725"/>
        <end position="1743"/>
    </location>
</feature>
<feature type="compositionally biased region" description="Basic and acidic residues" evidence="2">
    <location>
        <begin position="1465"/>
        <end position="1482"/>
    </location>
</feature>
<feature type="compositionally biased region" description="Low complexity" evidence="2">
    <location>
        <begin position="1650"/>
        <end position="1662"/>
    </location>
</feature>
<dbReference type="Proteomes" id="UP000295192">
    <property type="component" value="Unassembled WGS sequence"/>
</dbReference>
<feature type="region of interest" description="Disordered" evidence="2">
    <location>
        <begin position="1376"/>
        <end position="1407"/>
    </location>
</feature>
<feature type="compositionally biased region" description="Low complexity" evidence="2">
    <location>
        <begin position="645"/>
        <end position="654"/>
    </location>
</feature>
<name>A0A484BJ75_DRONA</name>
<feature type="compositionally biased region" description="Low complexity" evidence="2">
    <location>
        <begin position="1088"/>
        <end position="1103"/>
    </location>
</feature>
<evidence type="ECO:0000313" key="5">
    <source>
        <dbReference type="Proteomes" id="UP000295192"/>
    </source>
</evidence>
<evidence type="ECO:0000256" key="1">
    <source>
        <dbReference type="SAM" id="Coils"/>
    </source>
</evidence>
<sequence>MAPALTAEPLSPKEKLTSNASPATGTRQSVRKLDSPSETAKKPISLTTTTRVTRSKDAAQRMGSPIVQVNNKRKPNNHTNNNNNSEAKTVEHQMGLSAATTHTSSDGSAGVSSNSSNSGSININDAGVAAAAAATVTPAATAENSSAEHNNNCKDNSTAALLANLTSEFEEAITAEICLRKTLPEVSHSKEQPAETEAAAAAAVAAAAAIAHSVQLLEPALMAETEAQSQSTSAAAAAVAAAAAATPTTTATATLTDALQRLAWPEIPLSSNAESTAELAAAAKIPDPIEECLSQLDGSPSVVLPPNVAKGEAAVDNAGVAPTNSTRQQQQPQEQQQQVLAIQQQLEQQQLQQQLQQEQQSQQQQQLQLQQQQPQQQLQQQQQPEILASPQHSTTARQSGALLTPQSTTSSINFLKDGGAGAVLEDQDIEEVLKALKTFDSAHVNPDTIYNFLDEMYFPCNEDDAAAAAGTVTTTAAAAGPIASTAAAAGTPASTIAGIQDMLESKPSCSTAIAARPWQECHAELEQQQYLLMRKIDFLLRRTRKLQSRHMCRHASDEVSGILEWAARTSHKVANGAPVRSAKLSEREETVLSIVSGRPSSSFWEEQTKHPLPASQMCNVLRHIETAARKQQICHTTGGSSGSLASSSTWYSSTAQPGKRARKTQQVDTANSGTVPAGVDGVLAPRPDEIVPNFDSYVTSELTHVAGFLHTEMREVQNAIDSDATESSSGGDSADEMVTYNNSQQLSLPITRRAVWRYSRDRAVIALRWSWLCAQIADLEIKIRQHNDVYNDLCRTKGDVLLETTKTPKNGYMDQSEQPEQASDDWLCSRARPLVLSEFRKRKLFQTTNMHTISKKAARPSNIKCGCQWPQVPCTLCTGRPDPTAPRDLPETLMPQNRVALLDPGYHPVLSFSNDVCQSVHLEAISRQPDWQYRVMRSQAKAIVKSVWKAEREAIASAGGGTGGSAGRRAGETAKRRYVRRKERNNNSQNKANNSSNNNNNNNNNNKESTTQNNINKNNSGYSGLGHVGLDSGNESKKQRQLATNRVGALPDSQQQQLNSFTLISGNGGKKPRKSGSKSHQTHSPHINNNNNNNSRSRCSSSSQQASVGDNSNSRLTGDSQWEPHSRRNSAETHGHRNERTSERRNRLIYDIDNIVIPYSMAAQTRVEILPYKEIPTPKWRIVDSDTEQQSPNTSVNAEKLTNGCVNAKNEKELVTDEKKAPIAVATTTETATTGAIETATTTETVASTETATVAPTTTATVAPTTTATVAPTATTPAPTAATSTETTTTTTPATTVTTTPKLNNNTVKKTSSKSPTKLNGVKQSIKKKKRLGETVKLSKEQTKLALSNGLLNGKPEELAIETKEQPLKEKSELLKIESKELKRKQTPLNGKTKKHNNKISVNNNVNKASPAAVTPAAAAPAPASAATATVTSKDATAPNVADKPTAKSVEPPNKRPKLQMAPSSEDKTEKKTDEPVAEAKVDAAPSADTVENDDDEVEDLSDEAYIARHQRALIEERRRFETFLKFPWSTRSRANRRVDSRAESSGANTPDPASPAASQLTGPTADNESIPSPLAQNMMQHPFDGIAAEGETTKRRRTTSSKLKDHERRSATPDTRDDPPPFEPLNFPLSEEAYQRLLADINIEPKEPATPATTSVAATAPGKRIKSKSVSSNGDGTTTSSSSRRSSKAKATNSSKLPRLNGGKNAAKRAAAKSVHSNGGQEVGYDDGIDYLPEADDDEEEEEMLLLEEDDDYHHYLAPPEDDQVPGASKNDANAYNASIDAYLGEGEGLDDDDLVDDPFMDDDPNDPEWKRNIGARHERMRKRV</sequence>
<feature type="region of interest" description="Disordered" evidence="2">
    <location>
        <begin position="1"/>
        <end position="117"/>
    </location>
</feature>
<dbReference type="PANTHER" id="PTHR22443">
    <property type="entry name" value="NON-SPECIFIC LETHAL 1, ISOFORM M"/>
    <property type="match status" value="1"/>
</dbReference>
<reference evidence="4 5" key="1">
    <citation type="journal article" date="2019" name="J. Hered.">
        <title>An Improved Genome Assembly for Drosophila navojoa, the Basal Species in the mojavensis Cluster.</title>
        <authorList>
            <person name="Vanderlinde T."/>
            <person name="Dupim E.G."/>
            <person name="Nazario-Yepiz N.O."/>
            <person name="Carvalho A.B."/>
        </authorList>
    </citation>
    <scope>NUCLEOTIDE SEQUENCE [LARGE SCALE GENOMIC DNA]</scope>
    <source>
        <strain evidence="4">Navoj_Jal97</strain>
        <tissue evidence="4">Whole organism</tissue>
    </source>
</reference>
<feature type="compositionally biased region" description="Low complexity" evidence="2">
    <location>
        <begin position="986"/>
        <end position="1016"/>
    </location>
</feature>
<feature type="compositionally biased region" description="Basic residues" evidence="2">
    <location>
        <begin position="1070"/>
        <end position="1083"/>
    </location>
</feature>
<organism evidence="4 5">
    <name type="scientific">Drosophila navojoa</name>
    <name type="common">Fruit fly</name>
    <dbReference type="NCBI Taxonomy" id="7232"/>
    <lineage>
        <taxon>Eukaryota</taxon>
        <taxon>Metazoa</taxon>
        <taxon>Ecdysozoa</taxon>
        <taxon>Arthropoda</taxon>
        <taxon>Hexapoda</taxon>
        <taxon>Insecta</taxon>
        <taxon>Pterygota</taxon>
        <taxon>Neoptera</taxon>
        <taxon>Endopterygota</taxon>
        <taxon>Diptera</taxon>
        <taxon>Brachycera</taxon>
        <taxon>Muscomorpha</taxon>
        <taxon>Ephydroidea</taxon>
        <taxon>Drosophilidae</taxon>
        <taxon>Drosophila</taxon>
    </lineage>
</organism>
<keyword evidence="1" id="KW-0175">Coiled coil</keyword>
<feature type="compositionally biased region" description="Basic and acidic residues" evidence="2">
    <location>
        <begin position="1122"/>
        <end position="1142"/>
    </location>
</feature>
<feature type="compositionally biased region" description="Polar residues" evidence="2">
    <location>
        <begin position="1557"/>
        <end position="1580"/>
    </location>
</feature>
<dbReference type="STRING" id="7232.A0A484BJ75"/>
<keyword evidence="5" id="KW-1185">Reference proteome</keyword>
<feature type="compositionally biased region" description="Polar residues" evidence="2">
    <location>
        <begin position="1052"/>
        <end position="1064"/>
    </location>
</feature>
<feature type="region of interest" description="Disordered" evidence="2">
    <location>
        <begin position="1271"/>
        <end position="1326"/>
    </location>
</feature>
<feature type="compositionally biased region" description="Polar residues" evidence="2">
    <location>
        <begin position="664"/>
        <end position="674"/>
    </location>
</feature>
<feature type="compositionally biased region" description="Low complexity" evidence="2">
    <location>
        <begin position="1670"/>
        <end position="1706"/>
    </location>
</feature>
<feature type="region of interest" description="Disordered" evidence="2">
    <location>
        <begin position="957"/>
        <end position="1142"/>
    </location>
</feature>
<gene>
    <name evidence="4" type="ORF">AWZ03_004756</name>
</gene>
<feature type="compositionally biased region" description="Basic and acidic residues" evidence="2">
    <location>
        <begin position="1603"/>
        <end position="1620"/>
    </location>
</feature>
<proteinExistence type="predicted"/>
<accession>A0A484BJ75</accession>
<dbReference type="GO" id="GO:0035035">
    <property type="term" value="F:histone acetyltransferase binding"/>
    <property type="evidence" value="ECO:0007669"/>
    <property type="project" value="TreeGrafter"/>
</dbReference>
<feature type="compositionally biased region" description="Low complexity" evidence="2">
    <location>
        <begin position="380"/>
        <end position="391"/>
    </location>
</feature>
<evidence type="ECO:0000313" key="4">
    <source>
        <dbReference type="EMBL" id="TDG48853.1"/>
    </source>
</evidence>
<feature type="compositionally biased region" description="Basic and acidic residues" evidence="2">
    <location>
        <begin position="1809"/>
        <end position="1819"/>
    </location>
</feature>
<feature type="compositionally biased region" description="Low complexity" evidence="2">
    <location>
        <begin position="1271"/>
        <end position="1320"/>
    </location>
</feature>
<feature type="compositionally biased region" description="Acidic residues" evidence="2">
    <location>
        <begin position="1491"/>
        <end position="1503"/>
    </location>
</feature>
<dbReference type="GO" id="GO:0044545">
    <property type="term" value="C:NSL complex"/>
    <property type="evidence" value="ECO:0007669"/>
    <property type="project" value="TreeGrafter"/>
</dbReference>
<evidence type="ECO:0000256" key="2">
    <source>
        <dbReference type="SAM" id="MobiDB-lite"/>
    </source>
</evidence>
<feature type="coiled-coil region" evidence="1">
    <location>
        <begin position="341"/>
        <end position="372"/>
    </location>
</feature>
<dbReference type="InterPro" id="IPR026180">
    <property type="entry name" value="NSL1"/>
</dbReference>
<dbReference type="EMBL" id="LSRL02000029">
    <property type="protein sequence ID" value="TDG48853.1"/>
    <property type="molecule type" value="Genomic_DNA"/>
</dbReference>
<feature type="compositionally biased region" description="Polar residues" evidence="2">
    <location>
        <begin position="1104"/>
        <end position="1120"/>
    </location>
</feature>
<dbReference type="SMART" id="SM01300">
    <property type="entry name" value="PEHE"/>
    <property type="match status" value="1"/>
</dbReference>
<feature type="compositionally biased region" description="Polar residues" evidence="2">
    <location>
        <begin position="17"/>
        <end position="28"/>
    </location>
</feature>
<feature type="region of interest" description="Disordered" evidence="2">
    <location>
        <begin position="645"/>
        <end position="683"/>
    </location>
</feature>
<dbReference type="InterPro" id="IPR029332">
    <property type="entry name" value="PEHE_dom"/>
</dbReference>
<protein>
    <recommendedName>
        <fullName evidence="3">PEHE domain-containing protein</fullName>
    </recommendedName>
</protein>
<dbReference type="PANTHER" id="PTHR22443:SF18">
    <property type="entry name" value="NON-SPECIFIC LETHAL 1, ISOFORM M"/>
    <property type="match status" value="1"/>
</dbReference>
<feature type="compositionally biased region" description="Basic and acidic residues" evidence="2">
    <location>
        <begin position="31"/>
        <end position="41"/>
    </location>
</feature>
<feature type="region of interest" description="Disordered" evidence="2">
    <location>
        <begin position="380"/>
        <end position="405"/>
    </location>
</feature>
<feature type="compositionally biased region" description="Low complexity" evidence="2">
    <location>
        <begin position="104"/>
        <end position="117"/>
    </location>
</feature>
<dbReference type="OMA" id="RAMCRHT"/>
<feature type="compositionally biased region" description="Acidic residues" evidence="2">
    <location>
        <begin position="1789"/>
        <end position="1808"/>
    </location>
</feature>
<feature type="compositionally biased region" description="Basic residues" evidence="2">
    <location>
        <begin position="1382"/>
        <end position="1398"/>
    </location>
</feature>
<evidence type="ECO:0000259" key="3">
    <source>
        <dbReference type="SMART" id="SM01300"/>
    </source>
</evidence>
<feature type="region of interest" description="Disordered" evidence="2">
    <location>
        <begin position="1430"/>
        <end position="1505"/>
    </location>
</feature>
<comment type="caution">
    <text evidence="4">The sequence shown here is derived from an EMBL/GenBank/DDBJ whole genome shotgun (WGS) entry which is preliminary data.</text>
</comment>
<feature type="region of interest" description="Disordered" evidence="2">
    <location>
        <begin position="1525"/>
        <end position="1743"/>
    </location>
</feature>
<feature type="region of interest" description="Disordered" evidence="2">
    <location>
        <begin position="1785"/>
        <end position="1826"/>
    </location>
</feature>
<dbReference type="OrthoDB" id="6022640at2759"/>
<feature type="domain" description="PEHE" evidence="3">
    <location>
        <begin position="1175"/>
        <end position="1612"/>
    </location>
</feature>